<reference evidence="2" key="1">
    <citation type="submission" date="2023-10" db="EMBL/GenBank/DDBJ databases">
        <title>Genome assemblies of two species of porcelain crab, Petrolisthes cinctipes and Petrolisthes manimaculis (Anomura: Porcellanidae).</title>
        <authorList>
            <person name="Angst P."/>
        </authorList>
    </citation>
    <scope>NUCLEOTIDE SEQUENCE</scope>
    <source>
        <strain evidence="2">PB745_01</strain>
        <tissue evidence="2">Gill</tissue>
    </source>
</reference>
<dbReference type="AlphaFoldDB" id="A0AAE1GB30"/>
<comment type="caution">
    <text evidence="2">The sequence shown here is derived from an EMBL/GenBank/DDBJ whole genome shotgun (WGS) entry which is preliminary data.</text>
</comment>
<dbReference type="InterPro" id="IPR050951">
    <property type="entry name" value="Retrovirus_Pol_polyprotein"/>
</dbReference>
<gene>
    <name evidence="2" type="ORF">Pcinc_007331</name>
</gene>
<feature type="compositionally biased region" description="Polar residues" evidence="1">
    <location>
        <begin position="25"/>
        <end position="48"/>
    </location>
</feature>
<evidence type="ECO:0000313" key="2">
    <source>
        <dbReference type="EMBL" id="KAK3888605.1"/>
    </source>
</evidence>
<evidence type="ECO:0000256" key="1">
    <source>
        <dbReference type="SAM" id="MobiDB-lite"/>
    </source>
</evidence>
<keyword evidence="3" id="KW-1185">Reference proteome</keyword>
<dbReference type="EMBL" id="JAWQEG010000542">
    <property type="protein sequence ID" value="KAK3888605.1"/>
    <property type="molecule type" value="Genomic_DNA"/>
</dbReference>
<proteinExistence type="predicted"/>
<dbReference type="PANTHER" id="PTHR37984:SF8">
    <property type="entry name" value="CCHC-TYPE DOMAIN-CONTAINING PROTEIN"/>
    <property type="match status" value="1"/>
</dbReference>
<organism evidence="2 3">
    <name type="scientific">Petrolisthes cinctipes</name>
    <name type="common">Flat porcelain crab</name>
    <dbReference type="NCBI Taxonomy" id="88211"/>
    <lineage>
        <taxon>Eukaryota</taxon>
        <taxon>Metazoa</taxon>
        <taxon>Ecdysozoa</taxon>
        <taxon>Arthropoda</taxon>
        <taxon>Crustacea</taxon>
        <taxon>Multicrustacea</taxon>
        <taxon>Malacostraca</taxon>
        <taxon>Eumalacostraca</taxon>
        <taxon>Eucarida</taxon>
        <taxon>Decapoda</taxon>
        <taxon>Pleocyemata</taxon>
        <taxon>Anomura</taxon>
        <taxon>Galatheoidea</taxon>
        <taxon>Porcellanidae</taxon>
        <taxon>Petrolisthes</taxon>
    </lineage>
</organism>
<evidence type="ECO:0000313" key="3">
    <source>
        <dbReference type="Proteomes" id="UP001286313"/>
    </source>
</evidence>
<feature type="region of interest" description="Disordered" evidence="1">
    <location>
        <begin position="16"/>
        <end position="52"/>
    </location>
</feature>
<name>A0AAE1GB30_PETCI</name>
<dbReference type="PANTHER" id="PTHR37984">
    <property type="entry name" value="PROTEIN CBG26694"/>
    <property type="match status" value="1"/>
</dbReference>
<accession>A0AAE1GB30</accession>
<sequence length="232" mass="26026">MRPRLRDALTRLQSVGVIEEVDEPTSWNSPSSPGNGTSDISPRNSTANGAAEAAVKTAKRLMRKSKAADEDPYLGMLNWRNTSSEGSGCSPSENVLGRRTRTLLPTFPKKFLPSQDTINVKRVKGDIRGKLAQRYVARNTLEPLNVGDTVKMQPFTSGENEWRQCTVDRKVNNHSYVVRARDGREYRRNRQHLRKRAEPTHSNPAEFETQAKVLVTHDTNTDNLNRLGGNNT</sequence>
<dbReference type="Proteomes" id="UP001286313">
    <property type="component" value="Unassembled WGS sequence"/>
</dbReference>
<protein>
    <submittedName>
        <fullName evidence="2">Uncharacterized protein</fullName>
    </submittedName>
</protein>